<feature type="domain" description="Fibronectin type-III" evidence="5">
    <location>
        <begin position="1183"/>
        <end position="1272"/>
    </location>
</feature>
<dbReference type="HOGENOM" id="CLU_240118_0_0_7"/>
<keyword evidence="2 4" id="KW-0378">Hydrolase</keyword>
<dbReference type="InterPro" id="IPR013783">
    <property type="entry name" value="Ig-like_fold"/>
</dbReference>
<dbReference type="CDD" id="cd00063">
    <property type="entry name" value="FN3"/>
    <property type="match status" value="4"/>
</dbReference>
<keyword evidence="3 4" id="KW-0720">Serine protease</keyword>
<protein>
    <submittedName>
        <fullName evidence="6">Peptidase S8 and S53, subtilisin, kexin, sedolisin</fullName>
    </submittedName>
</protein>
<dbReference type="OrthoDB" id="5395460at2"/>
<dbReference type="RefSeq" id="WP_011937325.1">
    <property type="nucleotide sequence ID" value="NC_009483.1"/>
</dbReference>
<dbReference type="InterPro" id="IPR015500">
    <property type="entry name" value="Peptidase_S8_subtilisin-rel"/>
</dbReference>
<dbReference type="Proteomes" id="UP000006695">
    <property type="component" value="Chromosome"/>
</dbReference>
<feature type="domain" description="Fibronectin type-III" evidence="5">
    <location>
        <begin position="1456"/>
        <end position="1545"/>
    </location>
</feature>
<dbReference type="PANTHER" id="PTHR43399">
    <property type="entry name" value="SUBTILISIN-RELATED"/>
    <property type="match status" value="1"/>
</dbReference>
<dbReference type="EMBL" id="CP000698">
    <property type="protein sequence ID" value="ABQ24599.1"/>
    <property type="molecule type" value="Genomic_DNA"/>
</dbReference>
<feature type="active site" description="Charge relay system" evidence="4">
    <location>
        <position position="287"/>
    </location>
</feature>
<dbReference type="SMART" id="SM00409">
    <property type="entry name" value="IG"/>
    <property type="match status" value="3"/>
</dbReference>
<name>A5GCU9_GEOUR</name>
<accession>A5GCU9</accession>
<dbReference type="InterPro" id="IPR034058">
    <property type="entry name" value="TagA/B/C/D_pept_dom"/>
</dbReference>
<dbReference type="InterPro" id="IPR036116">
    <property type="entry name" value="FN3_sf"/>
</dbReference>
<proteinExistence type="inferred from homology"/>
<comment type="similarity">
    <text evidence="4">Belongs to the peptidase S8 family.</text>
</comment>
<evidence type="ECO:0000256" key="2">
    <source>
        <dbReference type="ARBA" id="ARBA00022801"/>
    </source>
</evidence>
<dbReference type="CDD" id="cd04842">
    <property type="entry name" value="Peptidases_S8_Kp43_protease"/>
    <property type="match status" value="1"/>
</dbReference>
<dbReference type="Pfam" id="PF07705">
    <property type="entry name" value="CARDB"/>
    <property type="match status" value="1"/>
</dbReference>
<dbReference type="InterPro" id="IPR036852">
    <property type="entry name" value="Peptidase_S8/S53_dom_sf"/>
</dbReference>
<dbReference type="STRING" id="351605.Gura_0383"/>
<dbReference type="PROSITE" id="PS00138">
    <property type="entry name" value="SUBTILASE_SER"/>
    <property type="match status" value="1"/>
</dbReference>
<dbReference type="PRINTS" id="PR00723">
    <property type="entry name" value="SUBTILISIN"/>
</dbReference>
<evidence type="ECO:0000259" key="5">
    <source>
        <dbReference type="PROSITE" id="PS50853"/>
    </source>
</evidence>
<feature type="domain" description="Fibronectin type-III" evidence="5">
    <location>
        <begin position="1365"/>
        <end position="1454"/>
    </location>
</feature>
<evidence type="ECO:0000256" key="3">
    <source>
        <dbReference type="ARBA" id="ARBA00022825"/>
    </source>
</evidence>
<dbReference type="PROSITE" id="PS51892">
    <property type="entry name" value="SUBTILASE"/>
    <property type="match status" value="1"/>
</dbReference>
<evidence type="ECO:0000256" key="4">
    <source>
        <dbReference type="PROSITE-ProRule" id="PRU01240"/>
    </source>
</evidence>
<dbReference type="Pfam" id="PF09136">
    <property type="entry name" value="Glucodextran_B"/>
    <property type="match status" value="1"/>
</dbReference>
<dbReference type="InterPro" id="IPR003961">
    <property type="entry name" value="FN3_dom"/>
</dbReference>
<dbReference type="InterPro" id="IPR000209">
    <property type="entry name" value="Peptidase_S8/S53_dom"/>
</dbReference>
<dbReference type="InterPro" id="IPR003599">
    <property type="entry name" value="Ig_sub"/>
</dbReference>
<sequence length="1726" mass="180260">MCGQIKRCASLSVFFIVLLYLGGSPAWAKEFSKHKVQINGIVIDVKGKEPAVPEILEPRVDKGRRKWVVQFTGPIHEEEKAKVEELGCRLLDYLPDFAFLATMDDTAKKAVKKLPYIEGVVRFKPAHKLREKLREKATARPSGEKIRIHLRLDDPANVRDVLAVVQQMEGDVLDVGRDTLRVAVDTTSIAKLAAIEEVSWIDEHFDMQLFNDTTRWVIQTDIPDNTEIWDQKIHGEGQIIGIGDTGLDYDMPWFRDPAGAPIGTGHRKIVGYDTTYGDDYDASTPGHGTHVTDTVAGDRTPVDGLSNANGMAPKARVFIQDLTPGGSNAVYPPDDLGLMFTAAYNVGARFHTNSWGNDDGSYSSFAASADRFLWEHKEFLALFANGNAGPGLSTVGNPATAKNVISVGATYNGSSAENMASFSSNGPTADGRIKPTVTAPGYGIISADSDGLKDSSNNGTLGMSGTSMATPAVAGAAALVRQYFIDGFHPLGIATPINAFTPSAALVKAVVVNSAQNMTGTGTGGPIPATGQGWGRINLANALPFAGEAGRLAVVDEGGGLGTDKNWSRQFLVPGGQPFKVTLVWTDYPGTIGAVKAIVNDLDLAVSTPDGTVLTGNAFTNGESFAGGTPDRLNVEEQVLVQAPVPGIYTVSVTGYNVPYAPQPFALAITGASGVTSRGTISLDRQRYNSSSTLQIQIADRDLNSDPTKVEQVPILVVSTAESSGETVVLTESAPNIAIFSGSIPIAAAPVVPGDGRLQGADGDTITAIYHDANDGSGKSATVTAAAFVDNVPPAISNLAVTGITDTAATITWTTNEPANSVLNYGDTPAMGGVSADKKLATEHSMRLTALLEAATYHVAAKSTDEAGNTAGSSAILFTTLNLPPSLTVTSSEGSTTYQPSTVITGVCTDPSGVSSVTINGTVANYRPSDGYYSLPVALQVGDNGFTVAATDTLGKTTSLTITVTRLQPSDLFVQSVAGPPSAVQGSTITITDTVCNGGPGDATGFSVGFYLSSDQNLSSDDMLIGSRNVASIAAGTCPSGTTRAPIPPTAPGGSLYLIACADYTNRLVETNKNNNTLAGNQITLPNPQLAPPSSINVPAGNTTGSFQVSWSPSNVSGVTYVLEYSKDNGAYTSAYNGTYTWANLTVPASGTYTFRVKAAKTGYTDSAYSATRSCSVTLICGAPASISVPSGNTTGSFQVSWSPSNVSGVTYVLEYSKDNGAYTSAYNGTYTWANLTVPASGTYTFRVKAAKTGYTDSAYSATKSCSVTLICGAPASISVPSGNTTGSFQVSWSPSNVSGVTYVLEYSKDNGAYTSAYKGTYTWANLTVPASGTYTFRVKAAKTGYTDSAYSATKSCSVILICGAPASISVPSGNTTGSFQVSWSPSNVSGVTYVLEYSKDNGAYTSAYNGTYTWANLTVPASGTYTFRVKAAKTGYTDSAYSATKSCSVTLICGAPASISVPSGNTTGSFQVSWSPSNVSGVTYVLEYSKDNGAYTSAYSGTYTWANLTVPASGTYTFRVKAAKTGYTDSAYSATKSCSVTLICGAPASISVPSGNTTGSFQVSWSPSNVSGVTYVLEYSKDNGAYTSAYKGTYTWANLTVPASGTYTFRVKAAKTGYTDSAYSATKSCSVTLICGAPASISVPASSTTGSFQVSWSRSNVSGVTYVLEYSKDNGAYTSAFRGPYTWANLTVPARGTYTFRVKATKTGYADSAWKVSSSIVVNRK</sequence>
<dbReference type="SUPFAM" id="SSF49265">
    <property type="entry name" value="Fibronectin type III"/>
    <property type="match status" value="6"/>
</dbReference>
<dbReference type="KEGG" id="gur:Gura_0383"/>
<dbReference type="Gene3D" id="2.60.120.380">
    <property type="match status" value="1"/>
</dbReference>
<keyword evidence="7" id="KW-1185">Reference proteome</keyword>
<keyword evidence="1 4" id="KW-0645">Protease</keyword>
<organism evidence="6 7">
    <name type="scientific">Geotalea uraniireducens (strain Rf4)</name>
    <name type="common">Geobacter uraniireducens</name>
    <dbReference type="NCBI Taxonomy" id="351605"/>
    <lineage>
        <taxon>Bacteria</taxon>
        <taxon>Pseudomonadati</taxon>
        <taxon>Thermodesulfobacteriota</taxon>
        <taxon>Desulfuromonadia</taxon>
        <taxon>Geobacterales</taxon>
        <taxon>Geobacteraceae</taxon>
        <taxon>Geotalea</taxon>
    </lineage>
</organism>
<evidence type="ECO:0000313" key="6">
    <source>
        <dbReference type="EMBL" id="ABQ24599.1"/>
    </source>
</evidence>
<feature type="domain" description="Fibronectin type-III" evidence="5">
    <location>
        <begin position="1547"/>
        <end position="1636"/>
    </location>
</feature>
<evidence type="ECO:0000256" key="1">
    <source>
        <dbReference type="ARBA" id="ARBA00022670"/>
    </source>
</evidence>
<dbReference type="Gene3D" id="2.60.40.10">
    <property type="entry name" value="Immunoglobulins"/>
    <property type="match status" value="5"/>
</dbReference>
<feature type="domain" description="Fibronectin type-III" evidence="5">
    <location>
        <begin position="1092"/>
        <end position="1181"/>
    </location>
</feature>
<feature type="domain" description="Fibronectin type-III" evidence="5">
    <location>
        <begin position="1638"/>
        <end position="1726"/>
    </location>
</feature>
<dbReference type="Pfam" id="PF00082">
    <property type="entry name" value="Peptidase_S8"/>
    <property type="match status" value="1"/>
</dbReference>
<dbReference type="PANTHER" id="PTHR43399:SF5">
    <property type="entry name" value="PEPTIDASE S8 FAMILY WITH PROTEASE-ASSOCIATED DOMAIN"/>
    <property type="match status" value="1"/>
</dbReference>
<dbReference type="InterPro" id="IPR023828">
    <property type="entry name" value="Peptidase_S8_Ser-AS"/>
</dbReference>
<reference evidence="6 7" key="1">
    <citation type="submission" date="2007-05" db="EMBL/GenBank/DDBJ databases">
        <title>Complete sequence of Geobacter uraniireducens Rf4.</title>
        <authorList>
            <consortium name="US DOE Joint Genome Institute"/>
            <person name="Copeland A."/>
            <person name="Lucas S."/>
            <person name="Lapidus A."/>
            <person name="Barry K."/>
            <person name="Detter J.C."/>
            <person name="Glavina del Rio T."/>
            <person name="Hammon N."/>
            <person name="Israni S."/>
            <person name="Dalin E."/>
            <person name="Tice H."/>
            <person name="Pitluck S."/>
            <person name="Chertkov O."/>
            <person name="Brettin T."/>
            <person name="Bruce D."/>
            <person name="Han C."/>
            <person name="Schmutz J."/>
            <person name="Larimer F."/>
            <person name="Land M."/>
            <person name="Hauser L."/>
            <person name="Kyrpides N."/>
            <person name="Mikhailova N."/>
            <person name="Shelobolina E."/>
            <person name="Aklujkar M."/>
            <person name="Lovley D."/>
            <person name="Richardson P."/>
        </authorList>
    </citation>
    <scope>NUCLEOTIDE SEQUENCE [LARGE SCALE GENOMIC DNA]</scope>
    <source>
        <strain evidence="6 7">Rf4</strain>
    </source>
</reference>
<dbReference type="GO" id="GO:0006508">
    <property type="term" value="P:proteolysis"/>
    <property type="evidence" value="ECO:0007669"/>
    <property type="project" value="UniProtKB-KW"/>
</dbReference>
<feature type="domain" description="Fibronectin type-III" evidence="5">
    <location>
        <begin position="1274"/>
        <end position="1362"/>
    </location>
</feature>
<dbReference type="SUPFAM" id="SSF52743">
    <property type="entry name" value="Subtilisin-like"/>
    <property type="match status" value="1"/>
</dbReference>
<feature type="active site" description="Charge relay system" evidence="4">
    <location>
        <position position="467"/>
    </location>
</feature>
<dbReference type="SMART" id="SM00060">
    <property type="entry name" value="FN3"/>
    <property type="match status" value="8"/>
</dbReference>
<dbReference type="PROSITE" id="PS50853">
    <property type="entry name" value="FN3"/>
    <property type="match status" value="7"/>
</dbReference>
<dbReference type="InterPro" id="IPR051048">
    <property type="entry name" value="Peptidase_S8/S53_subtilisin"/>
</dbReference>
<gene>
    <name evidence="6" type="ordered locus">Gura_0383</name>
</gene>
<feature type="active site" description="Charge relay system" evidence="4">
    <location>
        <position position="244"/>
    </location>
</feature>
<evidence type="ECO:0000313" key="7">
    <source>
        <dbReference type="Proteomes" id="UP000006695"/>
    </source>
</evidence>
<dbReference type="GO" id="GO:0004252">
    <property type="term" value="F:serine-type endopeptidase activity"/>
    <property type="evidence" value="ECO:0007669"/>
    <property type="project" value="UniProtKB-UniRule"/>
</dbReference>
<dbReference type="Gene3D" id="3.40.50.200">
    <property type="entry name" value="Peptidase S8/S53 domain"/>
    <property type="match status" value="1"/>
</dbReference>
<dbReference type="InterPro" id="IPR011635">
    <property type="entry name" value="CARDB"/>
</dbReference>